<accession>A0A4U6QMX1</accession>
<comment type="caution">
    <text evidence="2">The sequence shown here is derived from an EMBL/GenBank/DDBJ whole genome shotgun (WGS) entry which is preliminary data.</text>
</comment>
<evidence type="ECO:0000313" key="3">
    <source>
        <dbReference type="Proteomes" id="UP000306985"/>
    </source>
</evidence>
<dbReference type="InterPro" id="IPR025877">
    <property type="entry name" value="MobA-like_NTP_Trfase"/>
</dbReference>
<gene>
    <name evidence="2" type="ORF">FDO65_10630</name>
</gene>
<dbReference type="AlphaFoldDB" id="A0A4U6QMX1"/>
<name>A0A4U6QMX1_9ACTN</name>
<dbReference type="EMBL" id="SZZH01000001">
    <property type="protein sequence ID" value="TKV61953.1"/>
    <property type="molecule type" value="Genomic_DNA"/>
</dbReference>
<dbReference type="PANTHER" id="PTHR43777:SF1">
    <property type="entry name" value="MOLYBDENUM COFACTOR CYTIDYLYLTRANSFERASE"/>
    <property type="match status" value="1"/>
</dbReference>
<dbReference type="GO" id="GO:0016779">
    <property type="term" value="F:nucleotidyltransferase activity"/>
    <property type="evidence" value="ECO:0007669"/>
    <property type="project" value="UniProtKB-ARBA"/>
</dbReference>
<organism evidence="2 3">
    <name type="scientific">Nakamurella flava</name>
    <dbReference type="NCBI Taxonomy" id="2576308"/>
    <lineage>
        <taxon>Bacteria</taxon>
        <taxon>Bacillati</taxon>
        <taxon>Actinomycetota</taxon>
        <taxon>Actinomycetes</taxon>
        <taxon>Nakamurellales</taxon>
        <taxon>Nakamurellaceae</taxon>
        <taxon>Nakamurella</taxon>
    </lineage>
</organism>
<dbReference type="Proteomes" id="UP000306985">
    <property type="component" value="Unassembled WGS sequence"/>
</dbReference>
<protein>
    <submittedName>
        <fullName evidence="2">Nucleotidyltransferase family protein</fullName>
    </submittedName>
</protein>
<reference evidence="2 3" key="1">
    <citation type="submission" date="2019-05" db="EMBL/GenBank/DDBJ databases">
        <title>Nakamurella sp. N5BH11, whole genome shotgun sequence.</title>
        <authorList>
            <person name="Tuo L."/>
        </authorList>
    </citation>
    <scope>NUCLEOTIDE SEQUENCE [LARGE SCALE GENOMIC DNA]</scope>
    <source>
        <strain evidence="2 3">N5BH11</strain>
    </source>
</reference>
<dbReference type="Gene3D" id="3.90.550.10">
    <property type="entry name" value="Spore Coat Polysaccharide Biosynthesis Protein SpsA, Chain A"/>
    <property type="match status" value="1"/>
</dbReference>
<keyword evidence="3" id="KW-1185">Reference proteome</keyword>
<dbReference type="RefSeq" id="WP_137449258.1">
    <property type="nucleotide sequence ID" value="NZ_SZZH01000001.1"/>
</dbReference>
<dbReference type="PANTHER" id="PTHR43777">
    <property type="entry name" value="MOLYBDENUM COFACTOR CYTIDYLYLTRANSFERASE"/>
    <property type="match status" value="1"/>
</dbReference>
<evidence type="ECO:0000259" key="1">
    <source>
        <dbReference type="Pfam" id="PF12804"/>
    </source>
</evidence>
<dbReference type="SUPFAM" id="SSF53448">
    <property type="entry name" value="Nucleotide-diphospho-sugar transferases"/>
    <property type="match status" value="1"/>
</dbReference>
<proteinExistence type="predicted"/>
<feature type="domain" description="MobA-like NTP transferase" evidence="1">
    <location>
        <begin position="2"/>
        <end position="162"/>
    </location>
</feature>
<keyword evidence="2" id="KW-0808">Transferase</keyword>
<dbReference type="Pfam" id="PF12804">
    <property type="entry name" value="NTP_transf_3"/>
    <property type="match status" value="1"/>
</dbReference>
<evidence type="ECO:0000313" key="2">
    <source>
        <dbReference type="EMBL" id="TKV61953.1"/>
    </source>
</evidence>
<dbReference type="InterPro" id="IPR029044">
    <property type="entry name" value="Nucleotide-diphossugar_trans"/>
</dbReference>
<dbReference type="OrthoDB" id="4427994at2"/>
<sequence>MILAAGSGRRYGTPKALVDTGDGPWVLRALAAVEGLPRRLVVVGAAGDEVTALLPDGVVAVDNPDHRTGLGSSLRAGLAAAADDPDTTAVLVLLVDLPDVGRPVVRRVLDVVADAADPSALLARATFLGRPGHPVVLGRDHWAGAAAAAVGDTGANGYLRRHPVRSIECGDLAGGADVDRPAGIR</sequence>